<evidence type="ECO:0000256" key="6">
    <source>
        <dbReference type="ARBA" id="ARBA00023132"/>
    </source>
</evidence>
<gene>
    <name evidence="9" type="primary">CSON012591</name>
</gene>
<organism evidence="9">
    <name type="scientific">Culicoides sonorensis</name>
    <name type="common">Biting midge</name>
    <dbReference type="NCBI Taxonomy" id="179676"/>
    <lineage>
        <taxon>Eukaryota</taxon>
        <taxon>Metazoa</taxon>
        <taxon>Ecdysozoa</taxon>
        <taxon>Arthropoda</taxon>
        <taxon>Hexapoda</taxon>
        <taxon>Insecta</taxon>
        <taxon>Pterygota</taxon>
        <taxon>Neoptera</taxon>
        <taxon>Endopterygota</taxon>
        <taxon>Diptera</taxon>
        <taxon>Nematocera</taxon>
        <taxon>Chironomoidea</taxon>
        <taxon>Ceratopogonidae</taxon>
        <taxon>Ceratopogoninae</taxon>
        <taxon>Culicoides</taxon>
        <taxon>Monoculicoides</taxon>
    </lineage>
</organism>
<keyword evidence="6" id="KW-0906">Nuclear pore complex</keyword>
<keyword evidence="3" id="KW-0509">mRNA transport</keyword>
<feature type="coiled-coil region" evidence="8">
    <location>
        <begin position="518"/>
        <end position="594"/>
    </location>
</feature>
<dbReference type="InterPro" id="IPR037700">
    <property type="entry name" value="NUP88/NUP82"/>
</dbReference>
<evidence type="ECO:0000313" key="9">
    <source>
        <dbReference type="EMBL" id="SSX25634.1"/>
    </source>
</evidence>
<keyword evidence="7" id="KW-0539">Nucleus</keyword>
<reference evidence="9" key="1">
    <citation type="submission" date="2018-07" db="EMBL/GenBank/DDBJ databases">
        <authorList>
            <person name="Quirk P.G."/>
            <person name="Krulwich T.A."/>
        </authorList>
    </citation>
    <scope>NUCLEOTIDE SEQUENCE</scope>
</reference>
<dbReference type="OMA" id="AYSCPIH"/>
<dbReference type="PANTHER" id="PTHR13257:SF0">
    <property type="entry name" value="NUCLEAR PORE COMPLEX PROTEIN NUP88"/>
    <property type="match status" value="1"/>
</dbReference>
<accession>A0A336M5T4</accession>
<dbReference type="AlphaFoldDB" id="A0A336M5T4"/>
<evidence type="ECO:0000256" key="4">
    <source>
        <dbReference type="ARBA" id="ARBA00022927"/>
    </source>
</evidence>
<keyword evidence="2" id="KW-0813">Transport</keyword>
<dbReference type="InterPro" id="IPR019321">
    <property type="entry name" value="Nucleoporin_Nup88"/>
</dbReference>
<keyword evidence="8" id="KW-0175">Coiled coil</keyword>
<sequence length="598" mass="67744">MAKWGPPKERAFNLDERLFINNPNLEILQVKWHPASPTDSHLLVLLSDNSIRVYDNETLRHVWRVGPAPLSISVIGTSGSLMNSLGDTAVDFDIAPPRVAPQSRNADDFRAQTSLINDTFVTTQQPPKVEWPILILRGDGNIFILCAGVDTERPHLQGPISFLPQVQDNYGLDSCGILVIPTLPATVVIAESSGKLHHAMLIEGEPEGFKNTSIDENDSTLLMDPPEWDLYVVETVELELGLSNRTSSKAYSCPLFLKKDITNDYRYFVYHNTGLHAITIDFVHQLEDFVNAPESSCESMPILSSNSRAEYLVCTKALDGNTHNPVLGFTLSQSPSGLILLLSSGQVVSQNLITDPSLISDWQLTPSNNQKTQNLKSPVKKVIKDSFENHIRNILKSNVSQPILKLDKNVEPKPQEALEILMQATQVLREQHFTKHDKARQDIQKRVKVLQMLKEQQMREIEQLQNEKDQIRDKAEKLAEMYEDICEKQNSLYKRAQDVVRLSTLRLPQSSSMEKEFFNNLEKINKKTKLMMKNLEQAKLRLKTQEEMMQTVKDLPEKRIVMPANKENAIKEILADMTQQIEKQISDVKKLNAIVNVN</sequence>
<keyword evidence="5" id="KW-0811">Translocation</keyword>
<evidence type="ECO:0000256" key="7">
    <source>
        <dbReference type="ARBA" id="ARBA00023242"/>
    </source>
</evidence>
<evidence type="ECO:0000256" key="3">
    <source>
        <dbReference type="ARBA" id="ARBA00022816"/>
    </source>
</evidence>
<dbReference type="PANTHER" id="PTHR13257">
    <property type="entry name" value="NUCLEOPORIN NUP84-RELATED"/>
    <property type="match status" value="1"/>
</dbReference>
<keyword evidence="4" id="KW-0653">Protein transport</keyword>
<proteinExistence type="predicted"/>
<dbReference type="EMBL" id="UFQT01000602">
    <property type="protein sequence ID" value="SSX25634.1"/>
    <property type="molecule type" value="Genomic_DNA"/>
</dbReference>
<comment type="subcellular location">
    <subcellularLocation>
        <location evidence="1">Nucleus</location>
        <location evidence="1">Nuclear pore complex</location>
    </subcellularLocation>
</comment>
<dbReference type="GO" id="GO:0006606">
    <property type="term" value="P:protein import into nucleus"/>
    <property type="evidence" value="ECO:0007669"/>
    <property type="project" value="TreeGrafter"/>
</dbReference>
<evidence type="ECO:0000256" key="8">
    <source>
        <dbReference type="SAM" id="Coils"/>
    </source>
</evidence>
<name>A0A336M5T4_CULSO</name>
<dbReference type="VEuPathDB" id="VectorBase:CSON012591"/>
<dbReference type="GO" id="GO:0000056">
    <property type="term" value="P:ribosomal small subunit export from nucleus"/>
    <property type="evidence" value="ECO:0007669"/>
    <property type="project" value="InterPro"/>
</dbReference>
<feature type="coiled-coil region" evidence="8">
    <location>
        <begin position="440"/>
        <end position="488"/>
    </location>
</feature>
<evidence type="ECO:0000256" key="2">
    <source>
        <dbReference type="ARBA" id="ARBA00022448"/>
    </source>
</evidence>
<dbReference type="GO" id="GO:0006406">
    <property type="term" value="P:mRNA export from nucleus"/>
    <property type="evidence" value="ECO:0007669"/>
    <property type="project" value="TreeGrafter"/>
</dbReference>
<protein>
    <submittedName>
        <fullName evidence="9">CSON012591 protein</fullName>
    </submittedName>
</protein>
<evidence type="ECO:0000256" key="1">
    <source>
        <dbReference type="ARBA" id="ARBA00004567"/>
    </source>
</evidence>
<dbReference type="GO" id="GO:0000055">
    <property type="term" value="P:ribosomal large subunit export from nucleus"/>
    <property type="evidence" value="ECO:0007669"/>
    <property type="project" value="InterPro"/>
</dbReference>
<dbReference type="GO" id="GO:0017056">
    <property type="term" value="F:structural constituent of nuclear pore"/>
    <property type="evidence" value="ECO:0007669"/>
    <property type="project" value="InterPro"/>
</dbReference>
<dbReference type="GO" id="GO:0005643">
    <property type="term" value="C:nuclear pore"/>
    <property type="evidence" value="ECO:0007669"/>
    <property type="project" value="UniProtKB-SubCell"/>
</dbReference>
<dbReference type="Pfam" id="PF10168">
    <property type="entry name" value="Nup88"/>
    <property type="match status" value="1"/>
</dbReference>
<evidence type="ECO:0000256" key="5">
    <source>
        <dbReference type="ARBA" id="ARBA00023010"/>
    </source>
</evidence>